<organism evidence="2 3">
    <name type="scientific">Vibrio neptunius</name>
    <dbReference type="NCBI Taxonomy" id="170651"/>
    <lineage>
        <taxon>Bacteria</taxon>
        <taxon>Pseudomonadati</taxon>
        <taxon>Pseudomonadota</taxon>
        <taxon>Gammaproteobacteria</taxon>
        <taxon>Vibrionales</taxon>
        <taxon>Vibrionaceae</taxon>
        <taxon>Vibrio</taxon>
    </lineage>
</organism>
<feature type="transmembrane region" description="Helical" evidence="1">
    <location>
        <begin position="178"/>
        <end position="197"/>
    </location>
</feature>
<keyword evidence="1" id="KW-0812">Transmembrane</keyword>
<feature type="transmembrane region" description="Helical" evidence="1">
    <location>
        <begin position="364"/>
        <end position="388"/>
    </location>
</feature>
<evidence type="ECO:0000256" key="1">
    <source>
        <dbReference type="SAM" id="Phobius"/>
    </source>
</evidence>
<evidence type="ECO:0000313" key="3">
    <source>
        <dbReference type="Proteomes" id="UP000779070"/>
    </source>
</evidence>
<proteinExistence type="predicted"/>
<accession>A0ABS2ZZ21</accession>
<dbReference type="EMBL" id="JAFHLB010000004">
    <property type="protein sequence ID" value="MBN3577020.1"/>
    <property type="molecule type" value="Genomic_DNA"/>
</dbReference>
<protein>
    <submittedName>
        <fullName evidence="2">Uncharacterized protein</fullName>
    </submittedName>
</protein>
<keyword evidence="1" id="KW-0472">Membrane</keyword>
<keyword evidence="3" id="KW-1185">Reference proteome</keyword>
<reference evidence="2 3" key="1">
    <citation type="submission" date="2021-02" db="EMBL/GenBank/DDBJ databases">
        <title>Draft Genome Sequences of 5 Vibrio neptunius Strains Isolated From of Bivalve Hatcheries.</title>
        <authorList>
            <person name="Galvis F."/>
            <person name="Barja J.L."/>
            <person name="Lemos M.L."/>
            <person name="Balado M."/>
        </authorList>
    </citation>
    <scope>NUCLEOTIDE SEQUENCE [LARGE SCALE GENOMIC DNA]</scope>
    <source>
        <strain evidence="2 3">PP-145.98</strain>
    </source>
</reference>
<comment type="caution">
    <text evidence="2">The sequence shown here is derived from an EMBL/GenBank/DDBJ whole genome shotgun (WGS) entry which is preliminary data.</text>
</comment>
<sequence length="425" mass="48377">MNEFIITVVMGLIALVSVTSFMNLILWRSTSKKLAKKPPHRMATTQEQQTLNIVYKRSFGLGSVYQVKGKFRHAGSTYYRIDSDDVYYVKAHHPHLKREKAVSDDDNQAEILVDNNTAYLMSLNGEALTELYQLQWEASFAMPSDEVSALNIEVKGRRALTPDETLQLKFEEKATDHVIIILLLGLTLVFSFQLYPFYSDFDFFAALVPLAIGLYYLPRLLTHQWPHLKIGRPGGYCSEHIVTLAQGTVAGCDGKQVWFNGEANTPPEDPNLRFRLPSLYPNTTLKPGETVDFAFVGSHWLSKKECSPALVLIENHYSAEKEYWDAPFMRWDEPVCTLILGLTPLCLIIETFWGYWSFALVFDLIGVPLLVLLMSVGWVLLGGTILLSRYQRLRRSIRLAKICLGPDYKPFKKSYQESKRASQSN</sequence>
<evidence type="ECO:0000313" key="2">
    <source>
        <dbReference type="EMBL" id="MBN3577020.1"/>
    </source>
</evidence>
<gene>
    <name evidence="2" type="ORF">JYA62_04970</name>
</gene>
<dbReference type="RefSeq" id="WP_206369154.1">
    <property type="nucleotide sequence ID" value="NZ_CAWPTM010000099.1"/>
</dbReference>
<feature type="transmembrane region" description="Helical" evidence="1">
    <location>
        <begin position="203"/>
        <end position="222"/>
    </location>
</feature>
<feature type="transmembrane region" description="Helical" evidence="1">
    <location>
        <begin position="6"/>
        <end position="27"/>
    </location>
</feature>
<keyword evidence="1" id="KW-1133">Transmembrane helix</keyword>
<name>A0ABS2ZZ21_9VIBR</name>
<dbReference type="Proteomes" id="UP000779070">
    <property type="component" value="Unassembled WGS sequence"/>
</dbReference>
<feature type="transmembrane region" description="Helical" evidence="1">
    <location>
        <begin position="335"/>
        <end position="358"/>
    </location>
</feature>